<accession>A0ABX1R1V0</accession>
<feature type="compositionally biased region" description="Basic and acidic residues" evidence="1">
    <location>
        <begin position="55"/>
        <end position="67"/>
    </location>
</feature>
<comment type="caution">
    <text evidence="2">The sequence shown here is derived from an EMBL/GenBank/DDBJ whole genome shotgun (WGS) entry which is preliminary data.</text>
</comment>
<gene>
    <name evidence="2" type="ORF">HCJ96_05360</name>
</gene>
<feature type="region of interest" description="Disordered" evidence="1">
    <location>
        <begin position="46"/>
        <end position="67"/>
    </location>
</feature>
<proteinExistence type="predicted"/>
<evidence type="ECO:0000313" key="3">
    <source>
        <dbReference type="Proteomes" id="UP000709336"/>
    </source>
</evidence>
<sequence length="67" mass="7726">MSAVKLLEKLGGSANVTKAEARKYFSESFSEHSTNKPEKLWCIMFPEKEEDNDDDKNKEEEKSVSFH</sequence>
<dbReference type="Proteomes" id="UP000709336">
    <property type="component" value="Unassembled WGS sequence"/>
</dbReference>
<dbReference type="EMBL" id="JAATNW010000003">
    <property type="protein sequence ID" value="NMH59442.1"/>
    <property type="molecule type" value="Genomic_DNA"/>
</dbReference>
<evidence type="ECO:0000313" key="2">
    <source>
        <dbReference type="EMBL" id="NMH59442.1"/>
    </source>
</evidence>
<protein>
    <submittedName>
        <fullName evidence="2">Uncharacterized protein</fullName>
    </submittedName>
</protein>
<evidence type="ECO:0000256" key="1">
    <source>
        <dbReference type="SAM" id="MobiDB-lite"/>
    </source>
</evidence>
<keyword evidence="3" id="KW-1185">Reference proteome</keyword>
<reference evidence="2 3" key="1">
    <citation type="submission" date="2020-03" db="EMBL/GenBank/DDBJ databases">
        <title>Alteromonas ponticola sp. nov., isolated from seawater.</title>
        <authorList>
            <person name="Yoon J.-H."/>
            <person name="Kim Y.-O."/>
        </authorList>
    </citation>
    <scope>NUCLEOTIDE SEQUENCE [LARGE SCALE GENOMIC DNA]</scope>
    <source>
        <strain evidence="2 3">MYP5</strain>
    </source>
</reference>
<name>A0ABX1R1V0_9ALTE</name>
<dbReference type="RefSeq" id="WP_169210018.1">
    <property type="nucleotide sequence ID" value="NZ_JAATNW010000003.1"/>
</dbReference>
<organism evidence="2 3">
    <name type="scientific">Alteromonas ponticola</name>
    <dbReference type="NCBI Taxonomy" id="2720613"/>
    <lineage>
        <taxon>Bacteria</taxon>
        <taxon>Pseudomonadati</taxon>
        <taxon>Pseudomonadota</taxon>
        <taxon>Gammaproteobacteria</taxon>
        <taxon>Alteromonadales</taxon>
        <taxon>Alteromonadaceae</taxon>
        <taxon>Alteromonas/Salinimonas group</taxon>
        <taxon>Alteromonas</taxon>
    </lineage>
</organism>